<organism evidence="15 16">
    <name type="scientific">Citrobacter bitternis</name>
    <dbReference type="NCBI Taxonomy" id="1585982"/>
    <lineage>
        <taxon>Bacteria</taxon>
        <taxon>Pseudomonadati</taxon>
        <taxon>Pseudomonadota</taxon>
        <taxon>Gammaproteobacteria</taxon>
        <taxon>Enterobacterales</taxon>
        <taxon>Enterobacteriaceae</taxon>
        <taxon>Citrobacter</taxon>
    </lineage>
</organism>
<keyword evidence="4" id="KW-1134">Transmembrane beta strand</keyword>
<evidence type="ECO:0000256" key="13">
    <source>
        <dbReference type="SAM" id="SignalP"/>
    </source>
</evidence>
<evidence type="ECO:0000313" key="16">
    <source>
        <dbReference type="Proteomes" id="UP001596169"/>
    </source>
</evidence>
<dbReference type="Pfam" id="PF11471">
    <property type="entry name" value="Sugarporin_N"/>
    <property type="match status" value="1"/>
</dbReference>
<keyword evidence="8" id="KW-0626">Porin</keyword>
<dbReference type="PANTHER" id="PTHR38762">
    <property type="entry name" value="CRYPTIC OUTER MEMBRANE PORIN BGLH-RELATED"/>
    <property type="match status" value="1"/>
</dbReference>
<comment type="subcellular location">
    <subcellularLocation>
        <location evidence="1">Cell outer membrane</location>
        <topology evidence="1">Multi-pass membrane protein</topology>
    </subcellularLocation>
</comment>
<evidence type="ECO:0000256" key="5">
    <source>
        <dbReference type="ARBA" id="ARBA00022692"/>
    </source>
</evidence>
<gene>
    <name evidence="15" type="ORF">ACFPZP_05975</name>
</gene>
<dbReference type="InterPro" id="IPR021570">
    <property type="entry name" value="LamB-type_porin_N_dom"/>
</dbReference>
<evidence type="ECO:0000256" key="10">
    <source>
        <dbReference type="ARBA" id="ARBA00023237"/>
    </source>
</evidence>
<sequence length="539" mass="59663">MRITLISAAVCCAFFGVNTAQAAALTVEQRLALLESRLNDAVNQASEANARAKAAEQRTISAENRAKNAEQQLHALNARTTVSEQKMQATENKVNAQASKSTLGDGVEFNAYARSGMLVNNHGKGGRGGPGVSPASSLNGDAHVGRLGNEKDNYVELSLGKKMTFDDGSWAHFKTMIADGANNPDPWVQDNDSHHINVRQLYVEMGNFADFSGPVKNASIWAGKRFDRDNFDIHFTDSDIMFLGGTGGGINDVQWGENVRGDYSVYARNFGDLGSDHYADNDVQNVMFTANHFFGDHLQLMLTGMTAQGNDTLKDRTSTTGSYALRSDNTAKNGYYTMLAWHDKQQFYGLAPGVSETALQYGGGLGAEARQPGSDGDLTDNATSVRFASYGILPVAKNWEIAPSVIAQHSEDRYRDGDRYDWVSFNLRASQAITRNFALLYEASWQYMDLDPNGRTYRSDDTLYRYQKVKGDFYKLTFAPTFKVGDIFDIKARPEIRFFATWMNWDKALDRYAVNDDFGSKGFTAGGTWNFGVQTEIWF</sequence>
<proteinExistence type="inferred from homology"/>
<comment type="caution">
    <text evidence="15">The sequence shown here is derived from an EMBL/GenBank/DDBJ whole genome shotgun (WGS) entry which is preliminary data.</text>
</comment>
<evidence type="ECO:0000256" key="6">
    <source>
        <dbReference type="ARBA" id="ARBA00022729"/>
    </source>
</evidence>
<evidence type="ECO:0000256" key="11">
    <source>
        <dbReference type="SAM" id="Coils"/>
    </source>
</evidence>
<feature type="coiled-coil region" evidence="11">
    <location>
        <begin position="24"/>
        <end position="86"/>
    </location>
</feature>
<dbReference type="EMBL" id="JBHSRG010000004">
    <property type="protein sequence ID" value="MFC6120608.1"/>
    <property type="molecule type" value="Genomic_DNA"/>
</dbReference>
<keyword evidence="11" id="KW-0175">Coiled coil</keyword>
<keyword evidence="6 13" id="KW-0732">Signal</keyword>
<evidence type="ECO:0000256" key="12">
    <source>
        <dbReference type="SAM" id="MobiDB-lite"/>
    </source>
</evidence>
<evidence type="ECO:0000256" key="7">
    <source>
        <dbReference type="ARBA" id="ARBA00023065"/>
    </source>
</evidence>
<evidence type="ECO:0000256" key="8">
    <source>
        <dbReference type="ARBA" id="ARBA00023114"/>
    </source>
</evidence>
<dbReference type="InterPro" id="IPR003192">
    <property type="entry name" value="Porin_LamB"/>
</dbReference>
<keyword evidence="16" id="KW-1185">Reference proteome</keyword>
<dbReference type="Pfam" id="PF02264">
    <property type="entry name" value="LamB"/>
    <property type="match status" value="1"/>
</dbReference>
<keyword evidence="3" id="KW-0813">Transport</keyword>
<evidence type="ECO:0000313" key="15">
    <source>
        <dbReference type="EMBL" id="MFC6120608.1"/>
    </source>
</evidence>
<feature type="chain" id="PRO_5045692918" evidence="13">
    <location>
        <begin position="23"/>
        <end position="539"/>
    </location>
</feature>
<keyword evidence="5" id="KW-0812">Transmembrane</keyword>
<name>A0ABW1PY75_9ENTR</name>
<comment type="similarity">
    <text evidence="2">Belongs to the porin LamB (TC 1.B.3) family.</text>
</comment>
<keyword evidence="7" id="KW-0406">Ion transport</keyword>
<keyword evidence="10" id="KW-0998">Cell outer membrane</keyword>
<protein>
    <submittedName>
        <fullName evidence="15">Carbohydrate porin</fullName>
    </submittedName>
</protein>
<evidence type="ECO:0000256" key="2">
    <source>
        <dbReference type="ARBA" id="ARBA00007055"/>
    </source>
</evidence>
<feature type="region of interest" description="Disordered" evidence="12">
    <location>
        <begin position="120"/>
        <end position="145"/>
    </location>
</feature>
<feature type="signal peptide" evidence="13">
    <location>
        <begin position="1"/>
        <end position="22"/>
    </location>
</feature>
<evidence type="ECO:0000256" key="4">
    <source>
        <dbReference type="ARBA" id="ARBA00022452"/>
    </source>
</evidence>
<feature type="domain" description="LamB-type porin N-terminal" evidence="14">
    <location>
        <begin position="26"/>
        <end position="56"/>
    </location>
</feature>
<keyword evidence="9" id="KW-0472">Membrane</keyword>
<dbReference type="InterPro" id="IPR050286">
    <property type="entry name" value="G_neg_Bact_CarbUptk_Porin"/>
</dbReference>
<dbReference type="Proteomes" id="UP001596169">
    <property type="component" value="Unassembled WGS sequence"/>
</dbReference>
<dbReference type="SUPFAM" id="SSF57997">
    <property type="entry name" value="Tropomyosin"/>
    <property type="match status" value="1"/>
</dbReference>
<evidence type="ECO:0000256" key="9">
    <source>
        <dbReference type="ARBA" id="ARBA00023136"/>
    </source>
</evidence>
<dbReference type="RefSeq" id="WP_108701336.1">
    <property type="nucleotide sequence ID" value="NZ_JBHSRG010000004.1"/>
</dbReference>
<evidence type="ECO:0000256" key="1">
    <source>
        <dbReference type="ARBA" id="ARBA00004571"/>
    </source>
</evidence>
<dbReference type="SUPFAM" id="SSF56935">
    <property type="entry name" value="Porins"/>
    <property type="match status" value="1"/>
</dbReference>
<dbReference type="InterPro" id="IPR036998">
    <property type="entry name" value="Porin_LamB_sf"/>
</dbReference>
<evidence type="ECO:0000259" key="14">
    <source>
        <dbReference type="Pfam" id="PF11471"/>
    </source>
</evidence>
<reference evidence="16" key="1">
    <citation type="journal article" date="2019" name="Int. J. Syst. Evol. Microbiol.">
        <title>The Global Catalogue of Microorganisms (GCM) 10K type strain sequencing project: providing services to taxonomists for standard genome sequencing and annotation.</title>
        <authorList>
            <consortium name="The Broad Institute Genomics Platform"/>
            <consortium name="The Broad Institute Genome Sequencing Center for Infectious Disease"/>
            <person name="Wu L."/>
            <person name="Ma J."/>
        </authorList>
    </citation>
    <scope>NUCLEOTIDE SEQUENCE [LARGE SCALE GENOMIC DNA]</scope>
    <source>
        <strain evidence="16">JCM30009</strain>
    </source>
</reference>
<evidence type="ECO:0000256" key="3">
    <source>
        <dbReference type="ARBA" id="ARBA00022448"/>
    </source>
</evidence>
<accession>A0ABW1PY75</accession>
<dbReference type="Gene3D" id="2.40.170.10">
    <property type="entry name" value="Porin, LamB type"/>
    <property type="match status" value="1"/>
</dbReference>
<dbReference type="PANTHER" id="PTHR38762:SF1">
    <property type="entry name" value="CRYPTIC OUTER MEMBRANE PORIN BGLH-RELATED"/>
    <property type="match status" value="1"/>
</dbReference>